<accession>A0A1S1NEM3</accession>
<evidence type="ECO:0008006" key="3">
    <source>
        <dbReference type="Google" id="ProtNLM"/>
    </source>
</evidence>
<protein>
    <recommendedName>
        <fullName evidence="3">Serine hydroxymethyltransferase-like domain-containing protein</fullName>
    </recommendedName>
</protein>
<comment type="caution">
    <text evidence="1">The sequence shown here is derived from an EMBL/GenBank/DDBJ whole genome shotgun (WGS) entry which is preliminary data.</text>
</comment>
<dbReference type="RefSeq" id="WP_070989415.1">
    <property type="nucleotide sequence ID" value="NZ_CBCSHD010000002.1"/>
</dbReference>
<dbReference type="Gene3D" id="3.40.640.10">
    <property type="entry name" value="Type I PLP-dependent aspartate aminotransferase-like (Major domain)"/>
    <property type="match status" value="1"/>
</dbReference>
<dbReference type="OrthoDB" id="9019276at2"/>
<gene>
    <name evidence="1" type="ORF">BIW53_00025</name>
</gene>
<dbReference type="InterPro" id="IPR015422">
    <property type="entry name" value="PyrdxlP-dep_Trfase_small"/>
</dbReference>
<dbReference type="InterPro" id="IPR015421">
    <property type="entry name" value="PyrdxlP-dep_Trfase_major"/>
</dbReference>
<reference evidence="1 2" key="1">
    <citation type="submission" date="2016-10" db="EMBL/GenBank/DDBJ databases">
        <title>Pseudoalteromonas amylolytica sp. nov., isolated from the surface seawater.</title>
        <authorList>
            <person name="Wu Y.-H."/>
            <person name="Cheng H."/>
            <person name="Jin X.-B."/>
            <person name="Wang C.-S."/>
            <person name="Xu X.-W."/>
        </authorList>
    </citation>
    <scope>NUCLEOTIDE SEQUENCE [LARGE SCALE GENOMIC DNA]</scope>
    <source>
        <strain evidence="1 2">JCM 12483</strain>
    </source>
</reference>
<dbReference type="STRING" id="327939.BIW53_00025"/>
<evidence type="ECO:0000313" key="2">
    <source>
        <dbReference type="Proteomes" id="UP000180253"/>
    </source>
</evidence>
<sequence>MKKLRASIARQRKLYSACIPLTPVDNIPLGFEDIDTSFLHGFYISDKVKTQEEQMNSVIQFGGREYATKDLNNIHASLAKKLKASAGSLRLLSGLHAHMVVFMSLGKIGDSVLLLPEIAGGHFATERILKRLGFEVIHVPVNQERLCVDKEATLDLIKIKQPDFIFIDRSEGLKYEDFSFIGEIKGPIKIFDASQYLPQIMFGHYENPLTWGFQLMLFTVHKSFPGPQKAGVVTKENDAIWERLMHGLGTYVSSAHTENTYKFALAMLQEEKLNYIACNLTKLAPLLEEELRALGVAVTSSQHQGQREWPNTQHIWLPCSNKKEAYCLYKNFLRSRLYVNYRLLPYGLGWGIRLGTTSAIMLGLSEEQLPELASIIANIYHNGFSLKIRHDVRKLRDKMASKALLNWP</sequence>
<name>A0A1S1NEM3_9GAMM</name>
<dbReference type="AlphaFoldDB" id="A0A1S1NEM3"/>
<dbReference type="Gene3D" id="3.90.1150.10">
    <property type="entry name" value="Aspartate Aminotransferase, domain 1"/>
    <property type="match status" value="1"/>
</dbReference>
<proteinExistence type="predicted"/>
<evidence type="ECO:0000313" key="1">
    <source>
        <dbReference type="EMBL" id="OHU98144.1"/>
    </source>
</evidence>
<keyword evidence="2" id="KW-1185">Reference proteome</keyword>
<dbReference type="EMBL" id="MNAN01000002">
    <property type="protein sequence ID" value="OHU98144.1"/>
    <property type="molecule type" value="Genomic_DNA"/>
</dbReference>
<organism evidence="1 2">
    <name type="scientific">Pseudoalteromonas byunsanensis</name>
    <dbReference type="NCBI Taxonomy" id="327939"/>
    <lineage>
        <taxon>Bacteria</taxon>
        <taxon>Pseudomonadati</taxon>
        <taxon>Pseudomonadota</taxon>
        <taxon>Gammaproteobacteria</taxon>
        <taxon>Alteromonadales</taxon>
        <taxon>Pseudoalteromonadaceae</taxon>
        <taxon>Pseudoalteromonas</taxon>
    </lineage>
</organism>
<dbReference type="SUPFAM" id="SSF53383">
    <property type="entry name" value="PLP-dependent transferases"/>
    <property type="match status" value="1"/>
</dbReference>
<dbReference type="InterPro" id="IPR015424">
    <property type="entry name" value="PyrdxlP-dep_Trfase"/>
</dbReference>
<dbReference type="Proteomes" id="UP000180253">
    <property type="component" value="Unassembled WGS sequence"/>
</dbReference>